<dbReference type="Pfam" id="PF01790">
    <property type="entry name" value="LGT"/>
    <property type="match status" value="1"/>
</dbReference>
<evidence type="ECO:0000256" key="6">
    <source>
        <dbReference type="ARBA" id="ARBA00023136"/>
    </source>
</evidence>
<feature type="transmembrane region" description="Helical" evidence="7">
    <location>
        <begin position="20"/>
        <end position="40"/>
    </location>
</feature>
<reference evidence="8 9" key="1">
    <citation type="submission" date="2017-04" db="EMBL/GenBank/DDBJ databases">
        <title>Comparative genome analysis of Subtercola boreus.</title>
        <authorList>
            <person name="Cho Y.-J."/>
            <person name="Cho A."/>
            <person name="Kim O.-S."/>
            <person name="Lee J.-I."/>
        </authorList>
    </citation>
    <scope>NUCLEOTIDE SEQUENCE [LARGE SCALE GENOMIC DNA]</scope>
    <source>
        <strain evidence="8 9">P27479</strain>
    </source>
</reference>
<comment type="catalytic activity">
    <reaction evidence="7">
        <text>L-cysteinyl-[prolipoprotein] + a 1,2-diacyl-sn-glycero-3-phospho-(1'-sn-glycerol) = an S-1,2-diacyl-sn-glyceryl-L-cysteinyl-[prolipoprotein] + sn-glycerol 1-phosphate + H(+)</text>
        <dbReference type="Rhea" id="RHEA:56712"/>
        <dbReference type="Rhea" id="RHEA-COMP:14679"/>
        <dbReference type="Rhea" id="RHEA-COMP:14680"/>
        <dbReference type="ChEBI" id="CHEBI:15378"/>
        <dbReference type="ChEBI" id="CHEBI:29950"/>
        <dbReference type="ChEBI" id="CHEBI:57685"/>
        <dbReference type="ChEBI" id="CHEBI:64716"/>
        <dbReference type="ChEBI" id="CHEBI:140658"/>
        <dbReference type="EC" id="2.5.1.145"/>
    </reaction>
</comment>
<dbReference type="EC" id="2.5.1.145" evidence="7"/>
<dbReference type="GO" id="GO:0042158">
    <property type="term" value="P:lipoprotein biosynthetic process"/>
    <property type="evidence" value="ECO:0007669"/>
    <property type="project" value="UniProtKB-UniRule"/>
</dbReference>
<evidence type="ECO:0000256" key="3">
    <source>
        <dbReference type="ARBA" id="ARBA00022679"/>
    </source>
</evidence>
<dbReference type="EMBL" id="NBXB01000052">
    <property type="protein sequence ID" value="RFA11772.1"/>
    <property type="molecule type" value="Genomic_DNA"/>
</dbReference>
<dbReference type="RefSeq" id="WP_116413072.1">
    <property type="nucleotide sequence ID" value="NZ_NBXB01000052.1"/>
</dbReference>
<keyword evidence="8" id="KW-0449">Lipoprotein</keyword>
<dbReference type="GO" id="GO:0005886">
    <property type="term" value="C:plasma membrane"/>
    <property type="evidence" value="ECO:0007669"/>
    <property type="project" value="UniProtKB-SubCell"/>
</dbReference>
<feature type="transmembrane region" description="Helical" evidence="7">
    <location>
        <begin position="214"/>
        <end position="233"/>
    </location>
</feature>
<dbReference type="NCBIfam" id="TIGR00544">
    <property type="entry name" value="lgt"/>
    <property type="match status" value="1"/>
</dbReference>
<feature type="binding site" evidence="7">
    <location>
        <position position="142"/>
    </location>
    <ligand>
        <name>a 1,2-diacyl-sn-glycero-3-phospho-(1'-sn-glycerol)</name>
        <dbReference type="ChEBI" id="CHEBI:64716"/>
    </ligand>
</feature>
<keyword evidence="5 7" id="KW-1133">Transmembrane helix</keyword>
<sequence length="303" mass="33615">MTVPAYIPSPPISEFALGPLTIHFYALCIMIGIGIAVWLTQRRLAARGAAKGTVIDIALWAVPSGIIGARIYHVISHPTDYFYPGADLLKSLYIWEGGLAIFGGILFGSVGAYIACRRSGVRFWAFADALAPGLLLAQAFGRFGNYFNHELFGGPTSLPWGLQIETSNIAYPLGLPDGTLFHPLFLYEMIWNVAGAFLIVYIERRAQLHHGETLALYLIWYGSGRTFFEWLRLDPTEFTIFGLKANIVTALLLAMAGAILLLIQRRRRLPFPESAYVKKTKNDEVLFGDVVHEPDRGRRGNPD</sequence>
<comment type="function">
    <text evidence="7">Catalyzes the transfer of the diacylglyceryl group from phosphatidylglycerol to the sulfhydryl group of the N-terminal cysteine of a prolipoprotein, the first step in the formation of mature lipoproteins.</text>
</comment>
<accession>A0A3E0VP74</accession>
<proteinExistence type="inferred from homology"/>
<dbReference type="UniPathway" id="UPA00664"/>
<comment type="subcellular location">
    <subcellularLocation>
        <location evidence="7">Cell membrane</location>
        <topology evidence="7">Multi-pass membrane protein</topology>
    </subcellularLocation>
</comment>
<dbReference type="HAMAP" id="MF_01147">
    <property type="entry name" value="Lgt"/>
    <property type="match status" value="1"/>
</dbReference>
<evidence type="ECO:0000313" key="8">
    <source>
        <dbReference type="EMBL" id="RFA11772.1"/>
    </source>
</evidence>
<comment type="caution">
    <text evidence="8">The sequence shown here is derived from an EMBL/GenBank/DDBJ whole genome shotgun (WGS) entry which is preliminary data.</text>
</comment>
<keyword evidence="6 7" id="KW-0472">Membrane</keyword>
<comment type="similarity">
    <text evidence="1 7">Belongs to the Lgt family.</text>
</comment>
<evidence type="ECO:0000256" key="5">
    <source>
        <dbReference type="ARBA" id="ARBA00022989"/>
    </source>
</evidence>
<feature type="transmembrane region" description="Helical" evidence="7">
    <location>
        <begin position="52"/>
        <end position="72"/>
    </location>
</feature>
<gene>
    <name evidence="7" type="primary">lgt</name>
    <name evidence="8" type="ORF">B7R22_17875</name>
</gene>
<feature type="transmembrane region" description="Helical" evidence="7">
    <location>
        <begin position="123"/>
        <end position="141"/>
    </location>
</feature>
<keyword evidence="3 7" id="KW-0808">Transferase</keyword>
<feature type="transmembrane region" description="Helical" evidence="7">
    <location>
        <begin position="245"/>
        <end position="263"/>
    </location>
</feature>
<dbReference type="OrthoDB" id="871140at2"/>
<dbReference type="GO" id="GO:0008961">
    <property type="term" value="F:phosphatidylglycerol-prolipoprotein diacylglyceryl transferase activity"/>
    <property type="evidence" value="ECO:0007669"/>
    <property type="project" value="UniProtKB-UniRule"/>
</dbReference>
<keyword evidence="4 7" id="KW-0812">Transmembrane</keyword>
<keyword evidence="2 7" id="KW-1003">Cell membrane</keyword>
<evidence type="ECO:0000256" key="7">
    <source>
        <dbReference type="HAMAP-Rule" id="MF_01147"/>
    </source>
</evidence>
<evidence type="ECO:0000256" key="1">
    <source>
        <dbReference type="ARBA" id="ARBA00007150"/>
    </source>
</evidence>
<dbReference type="PANTHER" id="PTHR30589">
    <property type="entry name" value="PROLIPOPROTEIN DIACYLGLYCERYL TRANSFERASE"/>
    <property type="match status" value="1"/>
</dbReference>
<comment type="pathway">
    <text evidence="7">Protein modification; lipoprotein biosynthesis (diacylglyceryl transfer).</text>
</comment>
<dbReference type="AlphaFoldDB" id="A0A3E0VP74"/>
<protein>
    <recommendedName>
        <fullName evidence="7">Phosphatidylglycerol--prolipoprotein diacylglyceryl transferase</fullName>
        <ecNumber evidence="7">2.5.1.145</ecNumber>
    </recommendedName>
</protein>
<feature type="transmembrane region" description="Helical" evidence="7">
    <location>
        <begin position="92"/>
        <end position="116"/>
    </location>
</feature>
<dbReference type="InterPro" id="IPR001640">
    <property type="entry name" value="Lgt"/>
</dbReference>
<feature type="transmembrane region" description="Helical" evidence="7">
    <location>
        <begin position="184"/>
        <end position="202"/>
    </location>
</feature>
<evidence type="ECO:0000313" key="9">
    <source>
        <dbReference type="Proteomes" id="UP000256541"/>
    </source>
</evidence>
<dbReference type="Proteomes" id="UP000256541">
    <property type="component" value="Unassembled WGS sequence"/>
</dbReference>
<dbReference type="PANTHER" id="PTHR30589:SF0">
    <property type="entry name" value="PHOSPHATIDYLGLYCEROL--PROLIPOPROTEIN DIACYLGLYCERYL TRANSFERASE"/>
    <property type="match status" value="1"/>
</dbReference>
<organism evidence="8 9">
    <name type="scientific">Subtercola boreus</name>
    <dbReference type="NCBI Taxonomy" id="120213"/>
    <lineage>
        <taxon>Bacteria</taxon>
        <taxon>Bacillati</taxon>
        <taxon>Actinomycetota</taxon>
        <taxon>Actinomycetes</taxon>
        <taxon>Micrococcales</taxon>
        <taxon>Microbacteriaceae</taxon>
        <taxon>Subtercola</taxon>
    </lineage>
</organism>
<evidence type="ECO:0000256" key="2">
    <source>
        <dbReference type="ARBA" id="ARBA00022475"/>
    </source>
</evidence>
<dbReference type="PROSITE" id="PS01311">
    <property type="entry name" value="LGT"/>
    <property type="match status" value="1"/>
</dbReference>
<evidence type="ECO:0000256" key="4">
    <source>
        <dbReference type="ARBA" id="ARBA00022692"/>
    </source>
</evidence>
<name>A0A3E0VP74_9MICO</name>